<evidence type="ECO:0000313" key="2">
    <source>
        <dbReference type="Proteomes" id="UP001470288"/>
    </source>
</evidence>
<name>A0ABV1HX86_9FIRM</name>
<gene>
    <name evidence="1" type="ORF">WMO62_01585</name>
</gene>
<evidence type="ECO:0000313" key="1">
    <source>
        <dbReference type="EMBL" id="MEQ2577530.1"/>
    </source>
</evidence>
<reference evidence="1 2" key="1">
    <citation type="submission" date="2024-03" db="EMBL/GenBank/DDBJ databases">
        <title>Human intestinal bacterial collection.</title>
        <authorList>
            <person name="Pauvert C."/>
            <person name="Hitch T.C.A."/>
            <person name="Clavel T."/>
        </authorList>
    </citation>
    <scope>NUCLEOTIDE SEQUENCE [LARGE SCALE GENOMIC DNA]</scope>
    <source>
        <strain evidence="1 2">CLA-AA-H78B</strain>
    </source>
</reference>
<comment type="caution">
    <text evidence="1">The sequence shown here is derived from an EMBL/GenBank/DDBJ whole genome shotgun (WGS) entry which is preliminary data.</text>
</comment>
<dbReference type="Proteomes" id="UP001470288">
    <property type="component" value="Unassembled WGS sequence"/>
</dbReference>
<dbReference type="RefSeq" id="WP_349143586.1">
    <property type="nucleotide sequence ID" value="NZ_JBBMFC010000002.1"/>
</dbReference>
<accession>A0ABV1HX86</accession>
<protein>
    <submittedName>
        <fullName evidence="1">Uncharacterized protein</fullName>
    </submittedName>
</protein>
<sequence length="151" mass="17512">MYEYIEEHSYDEMVRKCINEYGKYGRHRVLKEICRKLDVDMRTARSLYKNFGITYDEWKRKSGYQADIAGKEQKLIQKQAPFLDMDTIRCPKCGSASISYVAEPKFHSGRAVIGALFGGLEGSFLMGVTGKNKQYAVCMNCGKKWKIRRKR</sequence>
<organism evidence="1 2">
    <name type="scientific">Hominiventricola aquisgranensis</name>
    <dbReference type="NCBI Taxonomy" id="3133164"/>
    <lineage>
        <taxon>Bacteria</taxon>
        <taxon>Bacillati</taxon>
        <taxon>Bacillota</taxon>
        <taxon>Clostridia</taxon>
        <taxon>Lachnospirales</taxon>
        <taxon>Lachnospiraceae</taxon>
        <taxon>Hominiventricola</taxon>
    </lineage>
</organism>
<proteinExistence type="predicted"/>
<keyword evidence="2" id="KW-1185">Reference proteome</keyword>
<dbReference type="EMBL" id="JBBMFC010000002">
    <property type="protein sequence ID" value="MEQ2577530.1"/>
    <property type="molecule type" value="Genomic_DNA"/>
</dbReference>